<evidence type="ECO:0000313" key="2">
    <source>
        <dbReference type="EMBL" id="AFH95818.1"/>
    </source>
</evidence>
<keyword evidence="2" id="KW-0449">Lipoprotein</keyword>
<organism evidence="2 3">
    <name type="scientific">Providencia stuartii (strain MRSN 2154)</name>
    <dbReference type="NCBI Taxonomy" id="1157951"/>
    <lineage>
        <taxon>Bacteria</taxon>
        <taxon>Pseudomonadati</taxon>
        <taxon>Pseudomonadota</taxon>
        <taxon>Gammaproteobacteria</taxon>
        <taxon>Enterobacterales</taxon>
        <taxon>Morganellaceae</taxon>
        <taxon>Providencia</taxon>
    </lineage>
</organism>
<dbReference type="PROSITE" id="PS51257">
    <property type="entry name" value="PROKAR_LIPOPROTEIN"/>
    <property type="match status" value="1"/>
</dbReference>
<accession>A0A140NT26</accession>
<dbReference type="Gene3D" id="3.15.10.40">
    <property type="entry name" value="Uncharacterised protein PF07273, DUF1439"/>
    <property type="match status" value="1"/>
</dbReference>
<dbReference type="OrthoDB" id="5688063at2"/>
<feature type="signal peptide" evidence="1">
    <location>
        <begin position="1"/>
        <end position="22"/>
    </location>
</feature>
<reference evidence="2 3" key="1">
    <citation type="journal article" date="2012" name="J. Bacteriol.">
        <title>Complete Genome Sequence of Providencia stuartii Clinical Isolate MRSN 2154.</title>
        <authorList>
            <person name="Clifford R.J."/>
            <person name="Hang J."/>
            <person name="Riley M.C."/>
            <person name="Onmus-Leone F."/>
            <person name="Kuschner R.A."/>
            <person name="Lesho E.P."/>
            <person name="Waterman P.E."/>
        </authorList>
    </citation>
    <scope>NUCLEOTIDE SEQUENCE [LARGE SCALE GENOMIC DNA]</scope>
    <source>
        <strain evidence="2 3">MRSN 2154</strain>
    </source>
</reference>
<reference evidence="3" key="2">
    <citation type="submission" date="2012-04" db="EMBL/GenBank/DDBJ databases">
        <title>Complete genome sequence of Providencia stuartii clinical isolate MRSN 2154.</title>
        <authorList>
            <person name="Clifford R.J."/>
            <person name="Hang J."/>
            <person name="Riley M.C."/>
            <person name="Onmus-Leone F."/>
            <person name="Kuschner R.A."/>
            <person name="Lesho E.P."/>
            <person name="Waterman P.E."/>
        </authorList>
    </citation>
    <scope>NUCLEOTIDE SEQUENCE [LARGE SCALE GENOMIC DNA]</scope>
    <source>
        <strain evidence="3">MRSN 2154</strain>
    </source>
</reference>
<dbReference type="KEGG" id="psi:S70_20165"/>
<evidence type="ECO:0000313" key="3">
    <source>
        <dbReference type="Proteomes" id="UP000005012"/>
    </source>
</evidence>
<dbReference type="GeneID" id="93519452"/>
<feature type="chain" id="PRO_5007303979" evidence="1">
    <location>
        <begin position="23"/>
        <end position="186"/>
    </location>
</feature>
<name>A0A140NT26_PROSM</name>
<sequence length="186" mass="19883">MKQFILAALIGCLTLLTGCSQLTEFSISENTVNQYLANKVKYNNKVGISGVADADIQLTNLKSEIGRSEPGKIALTGDAAVNLDTLLGKAEAKIALTLTARPYFDAQAGAIYLKELNISQYTVTPESMDTAIAAVIPYLNSSLETFFETQPVYVLNPENSAAEATAKKLAKGLEIKPGKLVIPLVD</sequence>
<evidence type="ECO:0000256" key="1">
    <source>
        <dbReference type="SAM" id="SignalP"/>
    </source>
</evidence>
<dbReference type="AlphaFoldDB" id="A0A140NT26"/>
<dbReference type="RefSeq" id="WP_004919424.1">
    <property type="nucleotide sequence ID" value="NC_017731.1"/>
</dbReference>
<dbReference type="InterPro" id="IPR010835">
    <property type="entry name" value="DUF1439"/>
</dbReference>
<proteinExistence type="predicted"/>
<gene>
    <name evidence="2" type="ordered locus">S70_20165</name>
</gene>
<dbReference type="PATRIC" id="fig|1157951.4.peg.4054"/>
<protein>
    <submittedName>
        <fullName evidence="2">Lipoprotein</fullName>
    </submittedName>
</protein>
<keyword evidence="1" id="KW-0732">Signal</keyword>
<dbReference type="Pfam" id="PF07273">
    <property type="entry name" value="DUF1439"/>
    <property type="match status" value="1"/>
</dbReference>
<dbReference type="Proteomes" id="UP000005012">
    <property type="component" value="Chromosome"/>
</dbReference>
<dbReference type="EMBL" id="CP003488">
    <property type="protein sequence ID" value="AFH95818.1"/>
    <property type="molecule type" value="Genomic_DNA"/>
</dbReference>
<dbReference type="NCBIfam" id="NF007894">
    <property type="entry name" value="PRK10598.1"/>
    <property type="match status" value="1"/>
</dbReference>
<dbReference type="HOGENOM" id="CLU_105009_0_0_6"/>